<proteinExistence type="predicted"/>
<sequence>MGSMGRHQSPRDLSRSGPGLALAVLQTLSSPSTCSTMSTSNLSTTQYQQLQLKLNAKIKENELLKQQLARLTEDVEELRQDKKYLRGHNEDLKADMVRLREELAKEKREKEEYKALAAQSQAGAPRVSNAEEGSGEVQPDPDAISACSAEPRSSTKSMQV</sequence>
<gene>
    <name evidence="2" type="ORF">FA13DRAFT_708608</name>
</gene>
<dbReference type="EMBL" id="QPFP01000003">
    <property type="protein sequence ID" value="TEB37825.1"/>
    <property type="molecule type" value="Genomic_DNA"/>
</dbReference>
<evidence type="ECO:0000256" key="1">
    <source>
        <dbReference type="SAM" id="MobiDB-lite"/>
    </source>
</evidence>
<organism evidence="2 3">
    <name type="scientific">Coprinellus micaceus</name>
    <name type="common">Glistening ink-cap mushroom</name>
    <name type="synonym">Coprinus micaceus</name>
    <dbReference type="NCBI Taxonomy" id="71717"/>
    <lineage>
        <taxon>Eukaryota</taxon>
        <taxon>Fungi</taxon>
        <taxon>Dikarya</taxon>
        <taxon>Basidiomycota</taxon>
        <taxon>Agaricomycotina</taxon>
        <taxon>Agaricomycetes</taxon>
        <taxon>Agaricomycetidae</taxon>
        <taxon>Agaricales</taxon>
        <taxon>Agaricineae</taxon>
        <taxon>Psathyrellaceae</taxon>
        <taxon>Coprinellus</taxon>
    </lineage>
</organism>
<keyword evidence="3" id="KW-1185">Reference proteome</keyword>
<evidence type="ECO:0000313" key="3">
    <source>
        <dbReference type="Proteomes" id="UP000298030"/>
    </source>
</evidence>
<accession>A0A4Y7TUG9</accession>
<feature type="region of interest" description="Disordered" evidence="1">
    <location>
        <begin position="106"/>
        <end position="160"/>
    </location>
</feature>
<name>A0A4Y7TUG9_COPMI</name>
<reference evidence="2 3" key="1">
    <citation type="journal article" date="2019" name="Nat. Ecol. Evol.">
        <title>Megaphylogeny resolves global patterns of mushroom evolution.</title>
        <authorList>
            <person name="Varga T."/>
            <person name="Krizsan K."/>
            <person name="Foldi C."/>
            <person name="Dima B."/>
            <person name="Sanchez-Garcia M."/>
            <person name="Sanchez-Ramirez S."/>
            <person name="Szollosi G.J."/>
            <person name="Szarkandi J.G."/>
            <person name="Papp V."/>
            <person name="Albert L."/>
            <person name="Andreopoulos W."/>
            <person name="Angelini C."/>
            <person name="Antonin V."/>
            <person name="Barry K.W."/>
            <person name="Bougher N.L."/>
            <person name="Buchanan P."/>
            <person name="Buyck B."/>
            <person name="Bense V."/>
            <person name="Catcheside P."/>
            <person name="Chovatia M."/>
            <person name="Cooper J."/>
            <person name="Damon W."/>
            <person name="Desjardin D."/>
            <person name="Finy P."/>
            <person name="Geml J."/>
            <person name="Haridas S."/>
            <person name="Hughes K."/>
            <person name="Justo A."/>
            <person name="Karasinski D."/>
            <person name="Kautmanova I."/>
            <person name="Kiss B."/>
            <person name="Kocsube S."/>
            <person name="Kotiranta H."/>
            <person name="LaButti K.M."/>
            <person name="Lechner B.E."/>
            <person name="Liimatainen K."/>
            <person name="Lipzen A."/>
            <person name="Lukacs Z."/>
            <person name="Mihaltcheva S."/>
            <person name="Morgado L.N."/>
            <person name="Niskanen T."/>
            <person name="Noordeloos M.E."/>
            <person name="Ohm R.A."/>
            <person name="Ortiz-Santana B."/>
            <person name="Ovrebo C."/>
            <person name="Racz N."/>
            <person name="Riley R."/>
            <person name="Savchenko A."/>
            <person name="Shiryaev A."/>
            <person name="Soop K."/>
            <person name="Spirin V."/>
            <person name="Szebenyi C."/>
            <person name="Tomsovsky M."/>
            <person name="Tulloss R.E."/>
            <person name="Uehling J."/>
            <person name="Grigoriev I.V."/>
            <person name="Vagvolgyi C."/>
            <person name="Papp T."/>
            <person name="Martin F.M."/>
            <person name="Miettinen O."/>
            <person name="Hibbett D.S."/>
            <person name="Nagy L.G."/>
        </authorList>
    </citation>
    <scope>NUCLEOTIDE SEQUENCE [LARGE SCALE GENOMIC DNA]</scope>
    <source>
        <strain evidence="2 3">FP101781</strain>
    </source>
</reference>
<dbReference type="Proteomes" id="UP000298030">
    <property type="component" value="Unassembled WGS sequence"/>
</dbReference>
<feature type="compositionally biased region" description="Polar residues" evidence="1">
    <location>
        <begin position="151"/>
        <end position="160"/>
    </location>
</feature>
<evidence type="ECO:0000313" key="2">
    <source>
        <dbReference type="EMBL" id="TEB37825.1"/>
    </source>
</evidence>
<protein>
    <submittedName>
        <fullName evidence="2">Uncharacterized protein</fullName>
    </submittedName>
</protein>
<dbReference type="AlphaFoldDB" id="A0A4Y7TUG9"/>
<comment type="caution">
    <text evidence="2">The sequence shown here is derived from an EMBL/GenBank/DDBJ whole genome shotgun (WGS) entry which is preliminary data.</text>
</comment>